<evidence type="ECO:0000313" key="2">
    <source>
        <dbReference type="EMBL" id="NEK96444.1"/>
    </source>
</evidence>
<proteinExistence type="predicted"/>
<dbReference type="RefSeq" id="WP_163613138.1">
    <property type="nucleotide sequence ID" value="NZ_JAAGWB010000067.1"/>
</dbReference>
<evidence type="ECO:0000313" key="3">
    <source>
        <dbReference type="EMBL" id="NEN53344.1"/>
    </source>
</evidence>
<evidence type="ECO:0000259" key="1">
    <source>
        <dbReference type="Pfam" id="PF00535"/>
    </source>
</evidence>
<dbReference type="Pfam" id="PF00535">
    <property type="entry name" value="Glycos_transf_2"/>
    <property type="match status" value="1"/>
</dbReference>
<dbReference type="AlphaFoldDB" id="A0A6P0HFR8"/>
<protein>
    <submittedName>
        <fullName evidence="3">Glycosyltransferase</fullName>
    </submittedName>
</protein>
<dbReference type="SUPFAM" id="SSF53448">
    <property type="entry name" value="Nucleotide-diphospho-sugar transferases"/>
    <property type="match status" value="1"/>
</dbReference>
<accession>A0A6P0HFR8</accession>
<dbReference type="PANTHER" id="PTHR43685">
    <property type="entry name" value="GLYCOSYLTRANSFERASE"/>
    <property type="match status" value="1"/>
</dbReference>
<feature type="domain" description="Glycosyltransferase 2-like" evidence="1">
    <location>
        <begin position="110"/>
        <end position="226"/>
    </location>
</feature>
<evidence type="ECO:0000313" key="4">
    <source>
        <dbReference type="Proteomes" id="UP000468828"/>
    </source>
</evidence>
<dbReference type="EMBL" id="JAAGWB010000067">
    <property type="protein sequence ID" value="NEN53344.1"/>
    <property type="molecule type" value="Genomic_DNA"/>
</dbReference>
<dbReference type="PANTHER" id="PTHR43685:SF2">
    <property type="entry name" value="GLYCOSYLTRANSFERASE 2-LIKE DOMAIN-CONTAINING PROTEIN"/>
    <property type="match status" value="1"/>
</dbReference>
<dbReference type="InterPro" id="IPR050834">
    <property type="entry name" value="Glycosyltransf_2"/>
</dbReference>
<evidence type="ECO:0000313" key="5">
    <source>
        <dbReference type="Proteomes" id="UP000471152"/>
    </source>
</evidence>
<dbReference type="Proteomes" id="UP000471152">
    <property type="component" value="Unassembled WGS sequence"/>
</dbReference>
<name>A0A6P0HFR8_9ACTN</name>
<dbReference type="Proteomes" id="UP000468828">
    <property type="component" value="Unassembled WGS sequence"/>
</dbReference>
<reference evidence="3 5" key="2">
    <citation type="submission" date="2020-02" db="EMBL/GenBank/DDBJ databases">
        <title>The WGS of Modestobacter muralis DSM 100205.</title>
        <authorList>
            <person name="Jiang Z."/>
        </authorList>
    </citation>
    <scope>NUCLEOTIDE SEQUENCE [LARGE SCALE GENOMIC DNA]</scope>
    <source>
        <strain evidence="3 5">DSM 100205</strain>
    </source>
</reference>
<gene>
    <name evidence="3" type="ORF">G3R41_20780</name>
    <name evidence="2" type="ORF">GCU67_20065</name>
</gene>
<reference evidence="2 4" key="1">
    <citation type="submission" date="2020-01" db="EMBL/GenBank/DDBJ databases">
        <title>the WGS Modestobacter muralis CPCC 204518.</title>
        <authorList>
            <person name="Jiang Z."/>
        </authorList>
    </citation>
    <scope>NUCLEOTIDE SEQUENCE [LARGE SCALE GENOMIC DNA]</scope>
    <source>
        <strain evidence="2 4">DSM 100205</strain>
    </source>
</reference>
<dbReference type="Gene3D" id="3.90.550.10">
    <property type="entry name" value="Spore Coat Polysaccharide Biosynthesis Protein SpsA, Chain A"/>
    <property type="match status" value="1"/>
</dbReference>
<keyword evidence="4" id="KW-1185">Reference proteome</keyword>
<keyword evidence="3" id="KW-0808">Transferase</keyword>
<dbReference type="GO" id="GO:0016740">
    <property type="term" value="F:transferase activity"/>
    <property type="evidence" value="ECO:0007669"/>
    <property type="project" value="UniProtKB-KW"/>
</dbReference>
<dbReference type="InterPro" id="IPR001173">
    <property type="entry name" value="Glyco_trans_2-like"/>
</dbReference>
<organism evidence="3 5">
    <name type="scientific">Modestobacter muralis</name>
    <dbReference type="NCBI Taxonomy" id="1608614"/>
    <lineage>
        <taxon>Bacteria</taxon>
        <taxon>Bacillati</taxon>
        <taxon>Actinomycetota</taxon>
        <taxon>Actinomycetes</taxon>
        <taxon>Geodermatophilales</taxon>
        <taxon>Geodermatophilaceae</taxon>
        <taxon>Modestobacter</taxon>
    </lineage>
</organism>
<dbReference type="InterPro" id="IPR029044">
    <property type="entry name" value="Nucleotide-diphossugar_trans"/>
</dbReference>
<dbReference type="EMBL" id="JAAGWH010000064">
    <property type="protein sequence ID" value="NEK96444.1"/>
    <property type="molecule type" value="Genomic_DNA"/>
</dbReference>
<sequence length="438" mass="46215">MTTATSTSPGTWCGELELSAAPAVTGVQPWAGQPRARVLVRLHGAPLGYLTVPAGPGGPDAAAVVRESRTVHAEAVAAHLALEHLQPGPDPLPTAGEDCPVRSRSDRSVSVVVCTRDRSEVLAGCLERLAALDHRQLEVVVVDNAPTDERTRVLVEALATSDARFRYVREPRPGLSRARNRGLAEARGEIVAYTDDDVAVDAGWVSGLLLGFARRADVACVTGLVATAGIGSPAEEYFDARTELWSTRVSPELFDLATVPPGNALYPYGAGLFGTGASIAFDRQLLVDLGGFDEALGAGARTRGGEDLDAFLRVLRAGRALAYEPSALVWHHHRADDAALLRQLFGYGSGLSAFLTKCLLTRGTRGELLRRVPAGLRRGRDLSATTTERLGGSAAAPRGATRRELAGFAAGPVLYLRARAEVRRSPGVPAAAPHAVAR</sequence>
<comment type="caution">
    <text evidence="3">The sequence shown here is derived from an EMBL/GenBank/DDBJ whole genome shotgun (WGS) entry which is preliminary data.</text>
</comment>